<accession>A0ACC2B223</accession>
<dbReference type="EMBL" id="CM055109">
    <property type="protein sequence ID" value="KAJ7523792.1"/>
    <property type="molecule type" value="Genomic_DNA"/>
</dbReference>
<evidence type="ECO:0000313" key="1">
    <source>
        <dbReference type="EMBL" id="KAJ7523792.1"/>
    </source>
</evidence>
<evidence type="ECO:0000313" key="2">
    <source>
        <dbReference type="Proteomes" id="UP001162992"/>
    </source>
</evidence>
<organism evidence="1 2">
    <name type="scientific">Diphasiastrum complanatum</name>
    <name type="common">Issler's clubmoss</name>
    <name type="synonym">Lycopodium complanatum</name>
    <dbReference type="NCBI Taxonomy" id="34168"/>
    <lineage>
        <taxon>Eukaryota</taxon>
        <taxon>Viridiplantae</taxon>
        <taxon>Streptophyta</taxon>
        <taxon>Embryophyta</taxon>
        <taxon>Tracheophyta</taxon>
        <taxon>Lycopodiopsida</taxon>
        <taxon>Lycopodiales</taxon>
        <taxon>Lycopodiaceae</taxon>
        <taxon>Lycopodioideae</taxon>
        <taxon>Diphasiastrum</taxon>
    </lineage>
</organism>
<dbReference type="Proteomes" id="UP001162992">
    <property type="component" value="Chromosome 18"/>
</dbReference>
<sequence>MDSVLRAISNCAISSNIKSRINRLPTKGSAETIVVAVDGTKEITKHALQWALDNVTEAHDNIVLLAIIPGCKIDMYSCLQAPCTKYSEHYSCKERQTRAKNKVKVGSSRMVRPLSNIINAKEVHVKLKVVAATTPGVIAKEAKRLCATWVVLDRHLKNEGRKCLEELHCNLVTVKPSGSQILRLSFGSQKRYQSAFVALNATSMAHDGKFLNSRFSQKTSINSPETGRSFTTCDACNPFETMGSPYQSSESGSYAGSEVSAVGVGELSVNSELEVNEQSPTSNQNACMQHLNGIIDGTFNEALKSGGAEKSSAAFSTMPAPQSMLNSIVKDSSDFHSLRSQTPKHMLTGGLVAAHEPLLDSRRSNCAFTKNASLLQTSTPQPKSETRSRQYRMDLEAGSKVQLHDYAQINLQQLLGVNREMESSCAEPAALPRLCSICEHRVSNVGKPPKGFSFAELEQATGGFSPKAFSAEGGFGSVYKGILPDGQTVAVKQKKVASTQGDNDFFLELEVLSCAQHRNVVKLIGYCIENSRRLLVYEFVCNGSLDVHLYDPNRPPLQWLARKNIAVGVARGLRYLHEECRISSFVQTDVRPSKILLTHDFEAMVGDFGLARWQSNSNQRVESQTIGTLGYLAPEYMQNGQLTYKADLYSFGVFLLELISGRKPIDHSGPEGLQRLTDWAFSLLEKQAYLDLVDPRLKGKVNSDELIQMLQAAYLCIQQDAQSRPNMSQVLCLLEGDLTTLNSSLSFTNSPIYYEPSFGRRPTNTPRKRFAIRQSEATNESPLKPTKSRGKTLLLSTEPLSEPSKMGLRHTLRTKAHNFVRGNNEFELI</sequence>
<gene>
    <name evidence="1" type="ORF">O6H91_18G062900</name>
</gene>
<protein>
    <submittedName>
        <fullName evidence="1">Uncharacterized protein</fullName>
    </submittedName>
</protein>
<name>A0ACC2B223_DIPCM</name>
<keyword evidence="2" id="KW-1185">Reference proteome</keyword>
<proteinExistence type="predicted"/>
<comment type="caution">
    <text evidence="1">The sequence shown here is derived from an EMBL/GenBank/DDBJ whole genome shotgun (WGS) entry which is preliminary data.</text>
</comment>
<reference evidence="2" key="1">
    <citation type="journal article" date="2024" name="Proc. Natl. Acad. Sci. U.S.A.">
        <title>Extraordinary preservation of gene collinearity over three hundred million years revealed in homosporous lycophytes.</title>
        <authorList>
            <person name="Li C."/>
            <person name="Wickell D."/>
            <person name="Kuo L.Y."/>
            <person name="Chen X."/>
            <person name="Nie B."/>
            <person name="Liao X."/>
            <person name="Peng D."/>
            <person name="Ji J."/>
            <person name="Jenkins J."/>
            <person name="Williams M."/>
            <person name="Shu S."/>
            <person name="Plott C."/>
            <person name="Barry K."/>
            <person name="Rajasekar S."/>
            <person name="Grimwood J."/>
            <person name="Han X."/>
            <person name="Sun S."/>
            <person name="Hou Z."/>
            <person name="He W."/>
            <person name="Dai G."/>
            <person name="Sun C."/>
            <person name="Schmutz J."/>
            <person name="Leebens-Mack J.H."/>
            <person name="Li F.W."/>
            <person name="Wang L."/>
        </authorList>
    </citation>
    <scope>NUCLEOTIDE SEQUENCE [LARGE SCALE GENOMIC DNA]</scope>
    <source>
        <strain evidence="2">cv. PW_Plant_1</strain>
    </source>
</reference>